<evidence type="ECO:0000256" key="6">
    <source>
        <dbReference type="ARBA" id="ARBA00023316"/>
    </source>
</evidence>
<evidence type="ECO:0000256" key="1">
    <source>
        <dbReference type="ARBA" id="ARBA00004752"/>
    </source>
</evidence>
<evidence type="ECO:0000256" key="7">
    <source>
        <dbReference type="PROSITE-ProRule" id="PRU01373"/>
    </source>
</evidence>
<dbReference type="Pfam" id="PF03734">
    <property type="entry name" value="YkuD"/>
    <property type="match status" value="1"/>
</dbReference>
<dbReference type="AlphaFoldDB" id="A0A2N5CY65"/>
<dbReference type="GO" id="GO:0004180">
    <property type="term" value="F:carboxypeptidase activity"/>
    <property type="evidence" value="ECO:0007669"/>
    <property type="project" value="UniProtKB-ARBA"/>
</dbReference>
<comment type="caution">
    <text evidence="9">The sequence shown here is derived from an EMBL/GenBank/DDBJ whole genome shotgun (WGS) entry which is preliminary data.</text>
</comment>
<organism evidence="9 10">
    <name type="scientific">Caulobacter zeae</name>
    <dbReference type="NCBI Taxonomy" id="2055137"/>
    <lineage>
        <taxon>Bacteria</taxon>
        <taxon>Pseudomonadati</taxon>
        <taxon>Pseudomonadota</taxon>
        <taxon>Alphaproteobacteria</taxon>
        <taxon>Caulobacterales</taxon>
        <taxon>Caulobacteraceae</taxon>
        <taxon>Caulobacter</taxon>
    </lineage>
</organism>
<dbReference type="GO" id="GO:0008360">
    <property type="term" value="P:regulation of cell shape"/>
    <property type="evidence" value="ECO:0007669"/>
    <property type="project" value="UniProtKB-UniRule"/>
</dbReference>
<feature type="active site" description="Nucleophile" evidence="7">
    <location>
        <position position="147"/>
    </location>
</feature>
<name>A0A2N5CY65_9CAUL</name>
<keyword evidence="4 7" id="KW-0133">Cell shape</keyword>
<feature type="active site" description="Proton donor/acceptor" evidence="7">
    <location>
        <position position="135"/>
    </location>
</feature>
<comment type="similarity">
    <text evidence="2">Belongs to the YkuD family.</text>
</comment>
<keyword evidence="3" id="KW-0808">Transferase</keyword>
<dbReference type="InterPro" id="IPR038063">
    <property type="entry name" value="Transpep_catalytic_dom"/>
</dbReference>
<keyword evidence="10" id="KW-1185">Reference proteome</keyword>
<evidence type="ECO:0000259" key="8">
    <source>
        <dbReference type="PROSITE" id="PS52029"/>
    </source>
</evidence>
<dbReference type="GO" id="GO:0009252">
    <property type="term" value="P:peptidoglycan biosynthetic process"/>
    <property type="evidence" value="ECO:0007669"/>
    <property type="project" value="UniProtKB-UniPathway"/>
</dbReference>
<gene>
    <name evidence="9" type="ORF">SGCZBJ_24165</name>
</gene>
<dbReference type="InterPro" id="IPR005490">
    <property type="entry name" value="LD_TPept_cat_dom"/>
</dbReference>
<evidence type="ECO:0000256" key="3">
    <source>
        <dbReference type="ARBA" id="ARBA00022679"/>
    </source>
</evidence>
<evidence type="ECO:0000256" key="5">
    <source>
        <dbReference type="ARBA" id="ARBA00022984"/>
    </source>
</evidence>
<dbReference type="SUPFAM" id="SSF141523">
    <property type="entry name" value="L,D-transpeptidase catalytic domain-like"/>
    <property type="match status" value="1"/>
</dbReference>
<evidence type="ECO:0000313" key="10">
    <source>
        <dbReference type="Proteomes" id="UP000234479"/>
    </source>
</evidence>
<dbReference type="PANTHER" id="PTHR38589:SF1">
    <property type="entry name" value="BLR0621 PROTEIN"/>
    <property type="match status" value="1"/>
</dbReference>
<dbReference type="EMBL" id="PJRS01000049">
    <property type="protein sequence ID" value="PLR18748.1"/>
    <property type="molecule type" value="Genomic_DNA"/>
</dbReference>
<comment type="pathway">
    <text evidence="1 7">Cell wall biogenesis; peptidoglycan biosynthesis.</text>
</comment>
<sequence length="173" mass="18283">MIFQARSAQNGATIDLGDGRIVRCALGKAGVIAAADKREGDNRSPLGTWAIRQVLYRPDVYPDGPKTVLPTAPIAPDDGWCDAPGDPNYNRPVKLPYQASAERMWRDDPVYDLVGILAHNDDPPVPGLGSAIFLHLAREGYPGTEGCVALARADIEALLAKAAPGDAIGIAEG</sequence>
<dbReference type="GO" id="GO:0016740">
    <property type="term" value="F:transferase activity"/>
    <property type="evidence" value="ECO:0007669"/>
    <property type="project" value="UniProtKB-KW"/>
</dbReference>
<evidence type="ECO:0000256" key="4">
    <source>
        <dbReference type="ARBA" id="ARBA00022960"/>
    </source>
</evidence>
<dbReference type="PANTHER" id="PTHR38589">
    <property type="entry name" value="BLR0621 PROTEIN"/>
    <property type="match status" value="1"/>
</dbReference>
<dbReference type="PROSITE" id="PS52029">
    <property type="entry name" value="LD_TPASE"/>
    <property type="match status" value="1"/>
</dbReference>
<evidence type="ECO:0000256" key="2">
    <source>
        <dbReference type="ARBA" id="ARBA00005992"/>
    </source>
</evidence>
<feature type="domain" description="L,D-TPase catalytic" evidence="8">
    <location>
        <begin position="1"/>
        <end position="171"/>
    </location>
</feature>
<keyword evidence="6 7" id="KW-0961">Cell wall biogenesis/degradation</keyword>
<proteinExistence type="inferred from homology"/>
<keyword evidence="5 7" id="KW-0573">Peptidoglycan synthesis</keyword>
<dbReference type="Proteomes" id="UP000234479">
    <property type="component" value="Unassembled WGS sequence"/>
</dbReference>
<reference evidence="9 10" key="1">
    <citation type="submission" date="2017-12" db="EMBL/GenBank/DDBJ databases">
        <title>The genome sequence of Caulobacter sp. 410.</title>
        <authorList>
            <person name="Gao J."/>
            <person name="Mao X."/>
            <person name="Sun J."/>
        </authorList>
    </citation>
    <scope>NUCLEOTIDE SEQUENCE [LARGE SCALE GENOMIC DNA]</scope>
    <source>
        <strain evidence="9 10">410</strain>
    </source>
</reference>
<accession>A0A2N5CY65</accession>
<dbReference type="UniPathway" id="UPA00219"/>
<protein>
    <recommendedName>
        <fullName evidence="8">L,D-TPase catalytic domain-containing protein</fullName>
    </recommendedName>
</protein>
<evidence type="ECO:0000313" key="9">
    <source>
        <dbReference type="EMBL" id="PLR18748.1"/>
    </source>
</evidence>
<dbReference type="CDD" id="cd16913">
    <property type="entry name" value="YkuD_like"/>
    <property type="match status" value="1"/>
</dbReference>
<dbReference type="RefSeq" id="WP_101720464.1">
    <property type="nucleotide sequence ID" value="NZ_PJRS01000049.1"/>
</dbReference>
<dbReference type="GO" id="GO:0071555">
    <property type="term" value="P:cell wall organization"/>
    <property type="evidence" value="ECO:0007669"/>
    <property type="project" value="UniProtKB-UniRule"/>
</dbReference>
<dbReference type="OrthoDB" id="9804204at2"/>